<evidence type="ECO:0000256" key="3">
    <source>
        <dbReference type="ARBA" id="ARBA00022737"/>
    </source>
</evidence>
<sequence length="459" mass="51022">MDRAAGTSFLQSLEEFQQDLSCLKDTYNKALHGEQQQDKMELMYIVSKVNLRCESMKRVCHSMQMELFGVSRDSSTPSKRRAEVSLEDLLPYQTIRRKLFNRDSSVSRRRTWLIDLPDSLINHIYSFASHMVIPHMVVCKKFRESLSKPEAVSIEIKHSHAQQVTCKSLEKFQSGVSLKAISCDGFFRPLADALNTGWTALVRLDLVDNHLENKGIIELARSLSNCRGLTSLCLNGNNFTEEGAIHIGRCLQSFSGLKTLNLNQNPFGRVGMEHICEGLTSSATCLRELCLGQTCFGEEGAQNLSRKLTPAEGQQGKLRSLDLCSCNLKSAGVSALRPLLLANPNLESIALSRNDICEKGASILAECVGSQLVDLSLSFNEIGDEGIRSLIPLLERSRRMMHLLLIGIALGSDGGTELLPVLLEMRTLRSLCLSLNLFGPKFKSHLAGSLRHHIRNLHL</sequence>
<dbReference type="GO" id="GO:0005829">
    <property type="term" value="C:cytosol"/>
    <property type="evidence" value="ECO:0007669"/>
    <property type="project" value="TreeGrafter"/>
</dbReference>
<organism evidence="4">
    <name type="scientific">Hanusia phi</name>
    <dbReference type="NCBI Taxonomy" id="3032"/>
    <lineage>
        <taxon>Eukaryota</taxon>
        <taxon>Cryptophyceae</taxon>
        <taxon>Pyrenomonadales</taxon>
        <taxon>Geminigeraceae</taxon>
        <taxon>Hanusia</taxon>
    </lineage>
</organism>
<evidence type="ECO:0000256" key="2">
    <source>
        <dbReference type="ARBA" id="ARBA00022614"/>
    </source>
</evidence>
<evidence type="ECO:0000313" key="4">
    <source>
        <dbReference type="EMBL" id="CAD8482813.1"/>
    </source>
</evidence>
<evidence type="ECO:0000256" key="1">
    <source>
        <dbReference type="ARBA" id="ARBA00022468"/>
    </source>
</evidence>
<accession>A0A7S0EGH6</accession>
<gene>
    <name evidence="4" type="ORF">HPHI1048_LOCUS9752</name>
</gene>
<dbReference type="GO" id="GO:0031267">
    <property type="term" value="F:small GTPase binding"/>
    <property type="evidence" value="ECO:0007669"/>
    <property type="project" value="TreeGrafter"/>
</dbReference>
<dbReference type="SMART" id="SM00368">
    <property type="entry name" value="LRR_RI"/>
    <property type="match status" value="8"/>
</dbReference>
<dbReference type="GO" id="GO:0005634">
    <property type="term" value="C:nucleus"/>
    <property type="evidence" value="ECO:0007669"/>
    <property type="project" value="TreeGrafter"/>
</dbReference>
<evidence type="ECO:0008006" key="5">
    <source>
        <dbReference type="Google" id="ProtNLM"/>
    </source>
</evidence>
<dbReference type="Pfam" id="PF13516">
    <property type="entry name" value="LRR_6"/>
    <property type="match status" value="3"/>
</dbReference>
<reference evidence="4" key="1">
    <citation type="submission" date="2021-01" db="EMBL/GenBank/DDBJ databases">
        <authorList>
            <person name="Corre E."/>
            <person name="Pelletier E."/>
            <person name="Niang G."/>
            <person name="Scheremetjew M."/>
            <person name="Finn R."/>
            <person name="Kale V."/>
            <person name="Holt S."/>
            <person name="Cochrane G."/>
            <person name="Meng A."/>
            <person name="Brown T."/>
            <person name="Cohen L."/>
        </authorList>
    </citation>
    <scope>NUCLEOTIDE SEQUENCE</scope>
    <source>
        <strain evidence="4">CCMP325</strain>
    </source>
</reference>
<dbReference type="GO" id="GO:0006913">
    <property type="term" value="P:nucleocytoplasmic transport"/>
    <property type="evidence" value="ECO:0007669"/>
    <property type="project" value="TreeGrafter"/>
</dbReference>
<dbReference type="PANTHER" id="PTHR24113">
    <property type="entry name" value="RAN GTPASE-ACTIVATING PROTEIN 1"/>
    <property type="match status" value="1"/>
</dbReference>
<dbReference type="GO" id="GO:0005096">
    <property type="term" value="F:GTPase activator activity"/>
    <property type="evidence" value="ECO:0007669"/>
    <property type="project" value="UniProtKB-KW"/>
</dbReference>
<dbReference type="AlphaFoldDB" id="A0A7S0EGH6"/>
<dbReference type="PANTHER" id="PTHR24113:SF12">
    <property type="entry name" value="RAN GTPASE-ACTIVATING PROTEIN 1"/>
    <property type="match status" value="1"/>
</dbReference>
<dbReference type="InterPro" id="IPR027038">
    <property type="entry name" value="RanGap"/>
</dbReference>
<name>A0A7S0EGH6_9CRYP</name>
<proteinExistence type="predicted"/>
<dbReference type="InterPro" id="IPR032675">
    <property type="entry name" value="LRR_dom_sf"/>
</dbReference>
<keyword evidence="2" id="KW-0433">Leucine-rich repeat</keyword>
<keyword evidence="3" id="KW-0677">Repeat</keyword>
<dbReference type="InterPro" id="IPR001611">
    <property type="entry name" value="Leu-rich_rpt"/>
</dbReference>
<dbReference type="EMBL" id="HBEO01014292">
    <property type="protein sequence ID" value="CAD8482813.1"/>
    <property type="molecule type" value="Transcribed_RNA"/>
</dbReference>
<dbReference type="Gene3D" id="3.80.10.10">
    <property type="entry name" value="Ribonuclease Inhibitor"/>
    <property type="match status" value="3"/>
</dbReference>
<dbReference type="SUPFAM" id="SSF52047">
    <property type="entry name" value="RNI-like"/>
    <property type="match status" value="1"/>
</dbReference>
<dbReference type="GO" id="GO:0048471">
    <property type="term" value="C:perinuclear region of cytoplasm"/>
    <property type="evidence" value="ECO:0007669"/>
    <property type="project" value="TreeGrafter"/>
</dbReference>
<keyword evidence="1" id="KW-0343">GTPase activation</keyword>
<protein>
    <recommendedName>
        <fullName evidence="5">F-box domain-containing protein</fullName>
    </recommendedName>
</protein>